<dbReference type="PANTHER" id="PTHR43409:SF7">
    <property type="entry name" value="BLL1977 PROTEIN"/>
    <property type="match status" value="1"/>
</dbReference>
<evidence type="ECO:0000256" key="2">
    <source>
        <dbReference type="ARBA" id="ARBA00022691"/>
    </source>
</evidence>
<dbReference type="GO" id="GO:0003824">
    <property type="term" value="F:catalytic activity"/>
    <property type="evidence" value="ECO:0007669"/>
    <property type="project" value="InterPro"/>
</dbReference>
<reference evidence="8 9" key="1">
    <citation type="submission" date="2019-02" db="EMBL/GenBank/DDBJ databases">
        <title>Draft genome sequences of novel Actinobacteria.</title>
        <authorList>
            <person name="Sahin N."/>
            <person name="Ay H."/>
            <person name="Saygin H."/>
        </authorList>
    </citation>
    <scope>NUCLEOTIDE SEQUENCE [LARGE SCALE GENOMIC DNA]</scope>
    <source>
        <strain evidence="8 9">KC201</strain>
    </source>
</reference>
<dbReference type="InterPro" id="IPR023404">
    <property type="entry name" value="rSAM_horseshoe"/>
</dbReference>
<dbReference type="AlphaFoldDB" id="A0A4R4N2L0"/>
<keyword evidence="4" id="KW-0408">Iron</keyword>
<dbReference type="InterPro" id="IPR007197">
    <property type="entry name" value="rSAM"/>
</dbReference>
<organism evidence="8 9">
    <name type="scientific">Nonomuraea longispora</name>
    <dbReference type="NCBI Taxonomy" id="1848320"/>
    <lineage>
        <taxon>Bacteria</taxon>
        <taxon>Bacillati</taxon>
        <taxon>Actinomycetota</taxon>
        <taxon>Actinomycetes</taxon>
        <taxon>Streptosporangiales</taxon>
        <taxon>Streptosporangiaceae</taxon>
        <taxon>Nonomuraea</taxon>
    </lineage>
</organism>
<dbReference type="EMBL" id="SMJZ01000127">
    <property type="protein sequence ID" value="TDC02845.1"/>
    <property type="molecule type" value="Genomic_DNA"/>
</dbReference>
<name>A0A4R4N2L0_9ACTN</name>
<evidence type="ECO:0000259" key="6">
    <source>
        <dbReference type="PROSITE" id="PS51332"/>
    </source>
</evidence>
<dbReference type="Proteomes" id="UP000295157">
    <property type="component" value="Unassembled WGS sequence"/>
</dbReference>
<dbReference type="GO" id="GO:0005829">
    <property type="term" value="C:cytosol"/>
    <property type="evidence" value="ECO:0007669"/>
    <property type="project" value="TreeGrafter"/>
</dbReference>
<dbReference type="InterPro" id="IPR058240">
    <property type="entry name" value="rSAM_sf"/>
</dbReference>
<keyword evidence="5" id="KW-0411">Iron-sulfur</keyword>
<feature type="domain" description="Radical SAM core" evidence="7">
    <location>
        <begin position="406"/>
        <end position="643"/>
    </location>
</feature>
<protein>
    <submittedName>
        <fullName evidence="8">RiPP maturation radical SAM protein 1</fullName>
    </submittedName>
</protein>
<evidence type="ECO:0000256" key="5">
    <source>
        <dbReference type="ARBA" id="ARBA00023014"/>
    </source>
</evidence>
<evidence type="ECO:0000259" key="7">
    <source>
        <dbReference type="PROSITE" id="PS51918"/>
    </source>
</evidence>
<dbReference type="SMART" id="SM00729">
    <property type="entry name" value="Elp3"/>
    <property type="match status" value="1"/>
</dbReference>
<dbReference type="InterPro" id="IPR006638">
    <property type="entry name" value="Elp3/MiaA/NifB-like_rSAM"/>
</dbReference>
<dbReference type="Gene3D" id="3.80.30.20">
    <property type="entry name" value="tm_1862 like domain"/>
    <property type="match status" value="1"/>
</dbReference>
<dbReference type="NCBIfam" id="TIGR03975">
    <property type="entry name" value="rSAM_ocin_1"/>
    <property type="match status" value="1"/>
</dbReference>
<evidence type="ECO:0000313" key="8">
    <source>
        <dbReference type="EMBL" id="TDC02845.1"/>
    </source>
</evidence>
<sequence>MADLQKTHIKPFHHVRTNSSRIPEPLRLQNQTSRLQSWNPPCLPVSTDGREASMGVFSEFSGDQRALLTRTFIDPAFREALRDDVSSALCAIGIEPSNELGVSMRKEIEEFFAHGGGSCLLDERATVSLDVAAANPTTQDATVSPRVAFVVMPWAETRWASIGVSLLQSALAMSSIASDVIYANLDFAEAVGNSMYNRIGTSSPKVALVGEWLFAESSIDATDSGERFLNDVLLDEHGEFADFSTIFQLGEIKALTAPFLDALACHEIWERYDLVGLTSTFQQNVAALGFARRLKQRHPNITVIMGGGNCEGPMGSAILRNFPAIDYVFRGEAEWLIGRFVSDFRAAGARPDWIESNPFWRGRAEVHPGGRAVVLAGTAPSMDDLPVPEYHDFYARLRTSRAGSSLPVDTAVPLETSRGCWWGEKKHCTFCGLNGMTMAFRSKSATRAFDELRRLVHDYGPGPKRRTNVLVVDNILDYRYFNDLLPMIARSDLKVSLHYEVKANLRLDQLMLLRDAGVYHLQPGIESMSNRLLTAMRKGTTRLRNLQTMKWCTELGIDVSWNYLHGFPGETDDDYADLPHLFSLVSHMSPPEHVGPARADRFSPFYESGKDFGIVELTHETAYDHVYADLPSAERREIAYFFRMYCDEPLASEHVLAALTSAAERWRHDHAEARLEASWMGDHLRVIDTRPARPRPETEFDLDAAASSVLIALDQLRSAQAIERALPIPVPSTEITGALERLLHAGLVVRDDDSYLALPILHRRRLPSAKPAVRLPRELPILTGTT</sequence>
<keyword evidence="2" id="KW-0949">S-adenosyl-L-methionine</keyword>
<evidence type="ECO:0000256" key="3">
    <source>
        <dbReference type="ARBA" id="ARBA00022723"/>
    </source>
</evidence>
<accession>A0A4R4N2L0</accession>
<dbReference type="PANTHER" id="PTHR43409">
    <property type="entry name" value="ANAEROBIC MAGNESIUM-PROTOPORPHYRIN IX MONOMETHYL ESTER CYCLASE-RELATED"/>
    <property type="match status" value="1"/>
</dbReference>
<dbReference type="InterPro" id="IPR023984">
    <property type="entry name" value="rSAM_ocin_1"/>
</dbReference>
<dbReference type="SFLD" id="SFLDS00029">
    <property type="entry name" value="Radical_SAM"/>
    <property type="match status" value="1"/>
</dbReference>
<dbReference type="GO" id="GO:0046872">
    <property type="term" value="F:metal ion binding"/>
    <property type="evidence" value="ECO:0007669"/>
    <property type="project" value="UniProtKB-KW"/>
</dbReference>
<feature type="domain" description="B12-binding" evidence="6">
    <location>
        <begin position="209"/>
        <end position="351"/>
    </location>
</feature>
<dbReference type="Pfam" id="PF04055">
    <property type="entry name" value="Radical_SAM"/>
    <property type="match status" value="1"/>
</dbReference>
<dbReference type="GO" id="GO:0051536">
    <property type="term" value="F:iron-sulfur cluster binding"/>
    <property type="evidence" value="ECO:0007669"/>
    <property type="project" value="UniProtKB-KW"/>
</dbReference>
<dbReference type="Gene3D" id="3.40.50.280">
    <property type="entry name" value="Cobalamin-binding domain"/>
    <property type="match status" value="1"/>
</dbReference>
<dbReference type="OrthoDB" id="9801424at2"/>
<gene>
    <name evidence="8" type="ORF">E1267_28415</name>
</gene>
<dbReference type="InterPro" id="IPR051198">
    <property type="entry name" value="BchE-like"/>
</dbReference>
<dbReference type="SFLD" id="SFLDG01082">
    <property type="entry name" value="B12-binding_domain_containing"/>
    <property type="match status" value="1"/>
</dbReference>
<keyword evidence="9" id="KW-1185">Reference proteome</keyword>
<evidence type="ECO:0000256" key="1">
    <source>
        <dbReference type="ARBA" id="ARBA00001966"/>
    </source>
</evidence>
<dbReference type="SUPFAM" id="SSF102114">
    <property type="entry name" value="Radical SAM enzymes"/>
    <property type="match status" value="1"/>
</dbReference>
<comment type="caution">
    <text evidence="8">The sequence shown here is derived from an EMBL/GenBank/DDBJ whole genome shotgun (WGS) entry which is preliminary data.</text>
</comment>
<dbReference type="SFLD" id="SFLDF00324">
    <property type="entry name" value="bacteriocin_maturation"/>
    <property type="match status" value="1"/>
</dbReference>
<comment type="cofactor">
    <cofactor evidence="1">
        <name>[4Fe-4S] cluster</name>
        <dbReference type="ChEBI" id="CHEBI:49883"/>
    </cofactor>
</comment>
<dbReference type="PROSITE" id="PS51332">
    <property type="entry name" value="B12_BINDING"/>
    <property type="match status" value="1"/>
</dbReference>
<dbReference type="InterPro" id="IPR006158">
    <property type="entry name" value="Cobalamin-bd"/>
</dbReference>
<keyword evidence="3" id="KW-0479">Metal-binding</keyword>
<evidence type="ECO:0000256" key="4">
    <source>
        <dbReference type="ARBA" id="ARBA00023004"/>
    </source>
</evidence>
<dbReference type="GO" id="GO:0031419">
    <property type="term" value="F:cobalamin binding"/>
    <property type="evidence" value="ECO:0007669"/>
    <property type="project" value="InterPro"/>
</dbReference>
<evidence type="ECO:0000313" key="9">
    <source>
        <dbReference type="Proteomes" id="UP000295157"/>
    </source>
</evidence>
<dbReference type="PROSITE" id="PS51918">
    <property type="entry name" value="RADICAL_SAM"/>
    <property type="match status" value="1"/>
</dbReference>
<proteinExistence type="predicted"/>